<keyword evidence="12 19" id="KW-1133">Transmembrane helix</keyword>
<feature type="transmembrane region" description="Helical" evidence="19">
    <location>
        <begin position="67"/>
        <end position="89"/>
    </location>
</feature>
<dbReference type="GO" id="GO:0009236">
    <property type="term" value="P:cobalamin biosynthetic process"/>
    <property type="evidence" value="ECO:0007669"/>
    <property type="project" value="UniProtKB-UniRule"/>
</dbReference>
<evidence type="ECO:0000256" key="3">
    <source>
        <dbReference type="ARBA" id="ARBA00004663"/>
    </source>
</evidence>
<evidence type="ECO:0000256" key="9">
    <source>
        <dbReference type="ARBA" id="ARBA00022679"/>
    </source>
</evidence>
<dbReference type="GO" id="GO:0005886">
    <property type="term" value="C:plasma membrane"/>
    <property type="evidence" value="ECO:0007669"/>
    <property type="project" value="UniProtKB-SubCell"/>
</dbReference>
<evidence type="ECO:0000256" key="19">
    <source>
        <dbReference type="HAMAP-Rule" id="MF_00719"/>
    </source>
</evidence>
<dbReference type="OrthoDB" id="9794626at2"/>
<feature type="transmembrane region" description="Helical" evidence="19">
    <location>
        <begin position="231"/>
        <end position="254"/>
    </location>
</feature>
<dbReference type="Pfam" id="PF02654">
    <property type="entry name" value="CobS"/>
    <property type="match status" value="1"/>
</dbReference>
<comment type="function">
    <text evidence="14 19">Joins adenosylcobinamide-GDP and alpha-ribazole to generate adenosylcobalamin (Ado-cobalamin). Also synthesizes adenosylcobalamin 5'-phosphate from adenosylcobinamide-GDP and alpha-ribazole 5'-phosphate.</text>
</comment>
<name>A0A1I0WXT0_9FIRM</name>
<dbReference type="GO" id="GO:0008818">
    <property type="term" value="F:cobalamin 5'-phosphate synthase activity"/>
    <property type="evidence" value="ECO:0007669"/>
    <property type="project" value="UniProtKB-UniRule"/>
</dbReference>
<evidence type="ECO:0000256" key="12">
    <source>
        <dbReference type="ARBA" id="ARBA00022989"/>
    </source>
</evidence>
<sequence length="255" mass="28608">MKNILQSIIVSFAMYSKIPMPRIEWTKENMRYAMSFFPLIGVVIGVLVYLANLLLLKTDINNVLRTAILILIPVVVSGGIHLDGLLDTADGISSYQDMEKRLEILKDSNSGAFAIITCVCYFILDFAVWYDIKLKCILLLTVSFVLSRALSGLAVVTFKCAKNSGLVHTFSDSAQKKNVAITMIIYIIACLGLLIWLDPLVGTLEFIIELLFYGYYRHMSYSKFGRITGDLAGFFVQMSELIMALWVVIAVTIFR</sequence>
<dbReference type="HAMAP" id="MF_00719">
    <property type="entry name" value="CobS"/>
    <property type="match status" value="1"/>
</dbReference>
<feature type="transmembrane region" description="Helical" evidence="19">
    <location>
        <begin position="136"/>
        <end position="158"/>
    </location>
</feature>
<keyword evidence="10 19" id="KW-0812">Transmembrane</keyword>
<comment type="similarity">
    <text evidence="4 19">Belongs to the CobS family.</text>
</comment>
<reference evidence="20 21" key="1">
    <citation type="submission" date="2016-10" db="EMBL/GenBank/DDBJ databases">
        <authorList>
            <person name="de Groot N.N."/>
        </authorList>
    </citation>
    <scope>NUCLEOTIDE SEQUENCE [LARGE SCALE GENOMIC DNA]</scope>
    <source>
        <strain evidence="20 21">DSM 5522</strain>
    </source>
</reference>
<dbReference type="Proteomes" id="UP000198838">
    <property type="component" value="Unassembled WGS sequence"/>
</dbReference>
<evidence type="ECO:0000256" key="13">
    <source>
        <dbReference type="ARBA" id="ARBA00023136"/>
    </source>
</evidence>
<dbReference type="InterPro" id="IPR003805">
    <property type="entry name" value="CobS"/>
</dbReference>
<evidence type="ECO:0000256" key="16">
    <source>
        <dbReference type="ARBA" id="ARBA00032853"/>
    </source>
</evidence>
<comment type="pathway">
    <text evidence="3 19">Cofactor biosynthesis; adenosylcobalamin biosynthesis; adenosylcobalamin from cob(II)yrinate a,c-diamide: step 7/7.</text>
</comment>
<dbReference type="RefSeq" id="WP_092871047.1">
    <property type="nucleotide sequence ID" value="NZ_FOJY01000005.1"/>
</dbReference>
<evidence type="ECO:0000256" key="2">
    <source>
        <dbReference type="ARBA" id="ARBA00004651"/>
    </source>
</evidence>
<evidence type="ECO:0000256" key="4">
    <source>
        <dbReference type="ARBA" id="ARBA00010561"/>
    </source>
</evidence>
<dbReference type="UniPathway" id="UPA00148">
    <property type="reaction ID" value="UER00238"/>
</dbReference>
<comment type="cofactor">
    <cofactor evidence="1 19">
        <name>Mg(2+)</name>
        <dbReference type="ChEBI" id="CHEBI:18420"/>
    </cofactor>
</comment>
<dbReference type="STRING" id="1120918.SAMN05216249_10521"/>
<comment type="catalytic activity">
    <reaction evidence="18 19">
        <text>alpha-ribazole 5'-phosphate + adenosylcob(III)inamide-GDP = adenosylcob(III)alamin 5'-phosphate + GMP + H(+)</text>
        <dbReference type="Rhea" id="RHEA:23560"/>
        <dbReference type="ChEBI" id="CHEBI:15378"/>
        <dbReference type="ChEBI" id="CHEBI:57918"/>
        <dbReference type="ChEBI" id="CHEBI:58115"/>
        <dbReference type="ChEBI" id="CHEBI:60487"/>
        <dbReference type="ChEBI" id="CHEBI:60493"/>
        <dbReference type="EC" id="2.7.8.26"/>
    </reaction>
</comment>
<keyword evidence="13 19" id="KW-0472">Membrane</keyword>
<evidence type="ECO:0000313" key="21">
    <source>
        <dbReference type="Proteomes" id="UP000198838"/>
    </source>
</evidence>
<evidence type="ECO:0000256" key="18">
    <source>
        <dbReference type="ARBA" id="ARBA00049504"/>
    </source>
</evidence>
<dbReference type="AlphaFoldDB" id="A0A1I0WXT0"/>
<evidence type="ECO:0000256" key="10">
    <source>
        <dbReference type="ARBA" id="ARBA00022692"/>
    </source>
</evidence>
<organism evidence="20 21">
    <name type="scientific">Acetitomaculum ruminis DSM 5522</name>
    <dbReference type="NCBI Taxonomy" id="1120918"/>
    <lineage>
        <taxon>Bacteria</taxon>
        <taxon>Bacillati</taxon>
        <taxon>Bacillota</taxon>
        <taxon>Clostridia</taxon>
        <taxon>Lachnospirales</taxon>
        <taxon>Lachnospiraceae</taxon>
        <taxon>Acetitomaculum</taxon>
    </lineage>
</organism>
<keyword evidence="8 19" id="KW-0169">Cobalamin biosynthesis</keyword>
<comment type="catalytic activity">
    <reaction evidence="17 19">
        <text>alpha-ribazole + adenosylcob(III)inamide-GDP = adenosylcob(III)alamin + GMP + H(+)</text>
        <dbReference type="Rhea" id="RHEA:16049"/>
        <dbReference type="ChEBI" id="CHEBI:10329"/>
        <dbReference type="ChEBI" id="CHEBI:15378"/>
        <dbReference type="ChEBI" id="CHEBI:18408"/>
        <dbReference type="ChEBI" id="CHEBI:58115"/>
        <dbReference type="ChEBI" id="CHEBI:60487"/>
        <dbReference type="EC" id="2.7.8.26"/>
    </reaction>
</comment>
<dbReference type="EC" id="2.7.8.26" evidence="5 19"/>
<evidence type="ECO:0000256" key="17">
    <source>
        <dbReference type="ARBA" id="ARBA00048623"/>
    </source>
</evidence>
<evidence type="ECO:0000256" key="6">
    <source>
        <dbReference type="ARBA" id="ARBA00015850"/>
    </source>
</evidence>
<accession>A0A1I0WXT0</accession>
<evidence type="ECO:0000256" key="15">
    <source>
        <dbReference type="ARBA" id="ARBA00032605"/>
    </source>
</evidence>
<feature type="transmembrane region" description="Helical" evidence="19">
    <location>
        <begin position="110"/>
        <end position="130"/>
    </location>
</feature>
<keyword evidence="11 19" id="KW-0460">Magnesium</keyword>
<keyword evidence="21" id="KW-1185">Reference proteome</keyword>
<proteinExistence type="inferred from homology"/>
<comment type="subcellular location">
    <subcellularLocation>
        <location evidence="2 19">Cell membrane</location>
        <topology evidence="2 19">Multi-pass membrane protein</topology>
    </subcellularLocation>
</comment>
<protein>
    <recommendedName>
        <fullName evidence="6 19">Adenosylcobinamide-GDP ribazoletransferase</fullName>
        <ecNumber evidence="5 19">2.7.8.26</ecNumber>
    </recommendedName>
    <alternativeName>
        <fullName evidence="16 19">Cobalamin synthase</fullName>
    </alternativeName>
    <alternativeName>
        <fullName evidence="15 19">Cobalamin-5'-phosphate synthase</fullName>
    </alternativeName>
</protein>
<evidence type="ECO:0000256" key="5">
    <source>
        <dbReference type="ARBA" id="ARBA00013200"/>
    </source>
</evidence>
<feature type="transmembrane region" description="Helical" evidence="19">
    <location>
        <begin position="179"/>
        <end position="197"/>
    </location>
</feature>
<dbReference type="PANTHER" id="PTHR34148">
    <property type="entry name" value="ADENOSYLCOBINAMIDE-GDP RIBAZOLETRANSFERASE"/>
    <property type="match status" value="1"/>
</dbReference>
<evidence type="ECO:0000256" key="8">
    <source>
        <dbReference type="ARBA" id="ARBA00022573"/>
    </source>
</evidence>
<dbReference type="EMBL" id="FOJY01000005">
    <property type="protein sequence ID" value="SFA92703.1"/>
    <property type="molecule type" value="Genomic_DNA"/>
</dbReference>
<evidence type="ECO:0000256" key="7">
    <source>
        <dbReference type="ARBA" id="ARBA00022475"/>
    </source>
</evidence>
<evidence type="ECO:0000256" key="14">
    <source>
        <dbReference type="ARBA" id="ARBA00025228"/>
    </source>
</evidence>
<keyword evidence="9 19" id="KW-0808">Transferase</keyword>
<feature type="transmembrane region" description="Helical" evidence="19">
    <location>
        <begin position="32"/>
        <end position="55"/>
    </location>
</feature>
<evidence type="ECO:0000256" key="11">
    <source>
        <dbReference type="ARBA" id="ARBA00022842"/>
    </source>
</evidence>
<keyword evidence="7 19" id="KW-1003">Cell membrane</keyword>
<evidence type="ECO:0000256" key="1">
    <source>
        <dbReference type="ARBA" id="ARBA00001946"/>
    </source>
</evidence>
<evidence type="ECO:0000313" key="20">
    <source>
        <dbReference type="EMBL" id="SFA92703.1"/>
    </source>
</evidence>
<dbReference type="PANTHER" id="PTHR34148:SF1">
    <property type="entry name" value="ADENOSYLCOBINAMIDE-GDP RIBAZOLETRANSFERASE"/>
    <property type="match status" value="1"/>
</dbReference>
<dbReference type="GO" id="GO:0051073">
    <property type="term" value="F:adenosylcobinamide-GDP ribazoletransferase activity"/>
    <property type="evidence" value="ECO:0007669"/>
    <property type="project" value="UniProtKB-UniRule"/>
</dbReference>
<gene>
    <name evidence="19" type="primary">cobS</name>
    <name evidence="20" type="ORF">SAMN05216249_10521</name>
</gene>